<protein>
    <submittedName>
        <fullName evidence="2">Nitroreductase</fullName>
    </submittedName>
</protein>
<dbReference type="InterPro" id="IPR000415">
    <property type="entry name" value="Nitroreductase-like"/>
</dbReference>
<gene>
    <name evidence="2" type="ORF">JOF36_002296</name>
</gene>
<accession>A0ABS4VRQ1</accession>
<dbReference type="RefSeq" id="WP_210026667.1">
    <property type="nucleotide sequence ID" value="NZ_JAGINU010000001.1"/>
</dbReference>
<dbReference type="PANTHER" id="PTHR23026:SF123">
    <property type="entry name" value="NAD(P)H NITROREDUCTASE RV3131-RELATED"/>
    <property type="match status" value="1"/>
</dbReference>
<proteinExistence type="predicted"/>
<dbReference type="PANTHER" id="PTHR23026">
    <property type="entry name" value="NADPH NITROREDUCTASE"/>
    <property type="match status" value="1"/>
</dbReference>
<dbReference type="InterPro" id="IPR050627">
    <property type="entry name" value="Nitroreductase/BluB"/>
</dbReference>
<feature type="region of interest" description="Disordered" evidence="1">
    <location>
        <begin position="311"/>
        <end position="334"/>
    </location>
</feature>
<keyword evidence="3" id="KW-1185">Reference proteome</keyword>
<evidence type="ECO:0000313" key="3">
    <source>
        <dbReference type="Proteomes" id="UP001519295"/>
    </source>
</evidence>
<evidence type="ECO:0000313" key="2">
    <source>
        <dbReference type="EMBL" id="MBP2366600.1"/>
    </source>
</evidence>
<comment type="caution">
    <text evidence="2">The sequence shown here is derived from an EMBL/GenBank/DDBJ whole genome shotgun (WGS) entry which is preliminary data.</text>
</comment>
<name>A0ABS4VRQ1_9PSEU</name>
<dbReference type="Gene3D" id="3.40.109.10">
    <property type="entry name" value="NADH Oxidase"/>
    <property type="match status" value="1"/>
</dbReference>
<dbReference type="NCBIfam" id="NF047509">
    <property type="entry name" value="Rv3131_FMN_oxido"/>
    <property type="match status" value="1"/>
</dbReference>
<evidence type="ECO:0000256" key="1">
    <source>
        <dbReference type="SAM" id="MobiDB-lite"/>
    </source>
</evidence>
<reference evidence="2 3" key="1">
    <citation type="submission" date="2021-03" db="EMBL/GenBank/DDBJ databases">
        <title>Sequencing the genomes of 1000 actinobacteria strains.</title>
        <authorList>
            <person name="Klenk H.-P."/>
        </authorList>
    </citation>
    <scope>NUCLEOTIDE SEQUENCE [LARGE SCALE GENOMIC DNA]</scope>
    <source>
        <strain evidence="2 3">DSM 45256</strain>
    </source>
</reference>
<dbReference type="Proteomes" id="UP001519295">
    <property type="component" value="Unassembled WGS sequence"/>
</dbReference>
<organism evidence="2 3">
    <name type="scientific">Pseudonocardia parietis</name>
    <dbReference type="NCBI Taxonomy" id="570936"/>
    <lineage>
        <taxon>Bacteria</taxon>
        <taxon>Bacillati</taxon>
        <taxon>Actinomycetota</taxon>
        <taxon>Actinomycetes</taxon>
        <taxon>Pseudonocardiales</taxon>
        <taxon>Pseudonocardiaceae</taxon>
        <taxon>Pseudonocardia</taxon>
    </lineage>
</organism>
<dbReference type="EMBL" id="JAGINU010000001">
    <property type="protein sequence ID" value="MBP2366600.1"/>
    <property type="molecule type" value="Genomic_DNA"/>
</dbReference>
<sequence length="334" mass="36018">MDATCDEGWVTGALGLDADATAALLTLATRAPSLHNSQPWRFRLRPDRIELRIDPDRRVPVADPSDRELRIGCGAALCTLRLALAGAGIRPLVSRFPDPSDPGLVAVVRHGGTARITAEQRRLLDAVSRRHTNRRPFRDTAITRPARFALRRAAFDEGAWLQLVTDRAELAELGRLAREAHARQTGDPAFTAEMSAWAGHDGGRDDGVPAFAGGPCPPPNQAWVMRDFGSDAHPRPAPAAFESDPLIAVLSVHTDGPREEMRAGEALQRVLLTATAEGLSASFVAQLVEVPDVREQVRRLLGGTHPPQMVLRLGHGVPIPATPRRPASDVVESG</sequence>
<dbReference type="SUPFAM" id="SSF55469">
    <property type="entry name" value="FMN-dependent nitroreductase-like"/>
    <property type="match status" value="2"/>
</dbReference>